<evidence type="ECO:0000313" key="3">
    <source>
        <dbReference type="Proteomes" id="UP000285961"/>
    </source>
</evidence>
<gene>
    <name evidence="2" type="ORF">C4532_00765</name>
</gene>
<reference evidence="2 3" key="1">
    <citation type="journal article" date="2017" name="ISME J.">
        <title>Energy and carbon metabolisms in a deep terrestrial subsurface fluid microbial community.</title>
        <authorList>
            <person name="Momper L."/>
            <person name="Jungbluth S.P."/>
            <person name="Lee M.D."/>
            <person name="Amend J.P."/>
        </authorList>
    </citation>
    <scope>NUCLEOTIDE SEQUENCE [LARGE SCALE GENOMIC DNA]</scope>
    <source>
        <strain evidence="2">SURF_17</strain>
    </source>
</reference>
<evidence type="ECO:0008006" key="4">
    <source>
        <dbReference type="Google" id="ProtNLM"/>
    </source>
</evidence>
<sequence length="188" mass="20717">MPVSALVSDTRGLTLLELIIAFVVLQVAIMVFAQLFSAGLTLSRKAKQIEMAQILAQAKMEEIMRTLAAQAAPEASVGESGAPVFLRDRPSSFADFGSMHAEDTQPFMWLAEAIPSADTPRLFHVTLHVYMVEERPLLRRTLGAEEDFWLSENREEFTLIREAADGSPEVAQGKEKLRITSAVALAKE</sequence>
<feature type="transmembrane region" description="Helical" evidence="1">
    <location>
        <begin position="20"/>
        <end position="42"/>
    </location>
</feature>
<name>A0A419F9C7_9BACT</name>
<keyword evidence="1" id="KW-1133">Transmembrane helix</keyword>
<organism evidence="2 3">
    <name type="scientific">Candidatus Abyssobacteria bacterium SURF_17</name>
    <dbReference type="NCBI Taxonomy" id="2093361"/>
    <lineage>
        <taxon>Bacteria</taxon>
        <taxon>Pseudomonadati</taxon>
        <taxon>Candidatus Hydrogenedentota</taxon>
        <taxon>Candidatus Abyssobacteria</taxon>
    </lineage>
</organism>
<comment type="caution">
    <text evidence="2">The sequence shown here is derived from an EMBL/GenBank/DDBJ whole genome shotgun (WGS) entry which is preliminary data.</text>
</comment>
<evidence type="ECO:0000256" key="1">
    <source>
        <dbReference type="SAM" id="Phobius"/>
    </source>
</evidence>
<dbReference type="AlphaFoldDB" id="A0A419F9C7"/>
<dbReference type="EMBL" id="QZKI01000005">
    <property type="protein sequence ID" value="RJP75292.1"/>
    <property type="molecule type" value="Genomic_DNA"/>
</dbReference>
<accession>A0A419F9C7</accession>
<dbReference type="Proteomes" id="UP000285961">
    <property type="component" value="Unassembled WGS sequence"/>
</dbReference>
<keyword evidence="1" id="KW-0812">Transmembrane</keyword>
<protein>
    <recommendedName>
        <fullName evidence="4">Prepilin-type N-terminal cleavage/methylation domain-containing protein</fullName>
    </recommendedName>
</protein>
<evidence type="ECO:0000313" key="2">
    <source>
        <dbReference type="EMBL" id="RJP75292.1"/>
    </source>
</evidence>
<keyword evidence="1" id="KW-0472">Membrane</keyword>
<proteinExistence type="predicted"/>